<keyword evidence="4" id="KW-1185">Reference proteome</keyword>
<feature type="non-terminal residue" evidence="3">
    <location>
        <position position="1"/>
    </location>
</feature>
<accession>A0ABN9V2M8</accession>
<feature type="domain" description="ER-bound oxygenase mpaB/mpaB'/Rubber oxygenase catalytic" evidence="2">
    <location>
        <begin position="56"/>
        <end position="195"/>
    </location>
</feature>
<dbReference type="Proteomes" id="UP001189429">
    <property type="component" value="Unassembled WGS sequence"/>
</dbReference>
<dbReference type="PANTHER" id="PTHR37159">
    <property type="entry name" value="GH11867P"/>
    <property type="match status" value="1"/>
</dbReference>
<evidence type="ECO:0000313" key="3">
    <source>
        <dbReference type="EMBL" id="CAK0866995.1"/>
    </source>
</evidence>
<gene>
    <name evidence="3" type="ORF">PCOR1329_LOCUS54029</name>
</gene>
<sequence length="236" mass="26418">VGSVELDTPKSLEDLQRGAVVDGDSNISPLQLPPWLDMGRCLRVNRFFEEHAMPLFLLWHCALVIGFSLPSLLGALVFTHASDNPEASLKRYTRTGQHLAAWHMGNIFDPASPAFASVQSVRQMHRGVRDSMQEKMPPQQRRCISMCDMAFVQLGFVGPVILFGRKVGVRDGNEALDDFVYFWRCVGYQLGMADEFNPCSLGYSFVLPLRPPPLPPPPPPPRPSSGAWRQNLIRLF</sequence>
<dbReference type="PANTHER" id="PTHR37159:SF1">
    <property type="entry name" value="GH11867P"/>
    <property type="match status" value="1"/>
</dbReference>
<keyword evidence="1" id="KW-0472">Membrane</keyword>
<organism evidence="3 4">
    <name type="scientific">Prorocentrum cordatum</name>
    <dbReference type="NCBI Taxonomy" id="2364126"/>
    <lineage>
        <taxon>Eukaryota</taxon>
        <taxon>Sar</taxon>
        <taxon>Alveolata</taxon>
        <taxon>Dinophyceae</taxon>
        <taxon>Prorocentrales</taxon>
        <taxon>Prorocentraceae</taxon>
        <taxon>Prorocentrum</taxon>
    </lineage>
</organism>
<evidence type="ECO:0000313" key="4">
    <source>
        <dbReference type="Proteomes" id="UP001189429"/>
    </source>
</evidence>
<feature type="transmembrane region" description="Helical" evidence="1">
    <location>
        <begin position="57"/>
        <end position="81"/>
    </location>
</feature>
<evidence type="ECO:0000259" key="2">
    <source>
        <dbReference type="Pfam" id="PF09995"/>
    </source>
</evidence>
<reference evidence="3" key="1">
    <citation type="submission" date="2023-10" db="EMBL/GenBank/DDBJ databases">
        <authorList>
            <person name="Chen Y."/>
            <person name="Shah S."/>
            <person name="Dougan E. K."/>
            <person name="Thang M."/>
            <person name="Chan C."/>
        </authorList>
    </citation>
    <scope>NUCLEOTIDE SEQUENCE [LARGE SCALE GENOMIC DNA]</scope>
</reference>
<dbReference type="EMBL" id="CAUYUJ010016597">
    <property type="protein sequence ID" value="CAK0866995.1"/>
    <property type="molecule type" value="Genomic_DNA"/>
</dbReference>
<keyword evidence="1" id="KW-0812">Transmembrane</keyword>
<protein>
    <recommendedName>
        <fullName evidence="2">ER-bound oxygenase mpaB/mpaB'/Rubber oxygenase catalytic domain-containing protein</fullName>
    </recommendedName>
</protein>
<dbReference type="Pfam" id="PF09995">
    <property type="entry name" value="MPAB_Lcp_cat"/>
    <property type="match status" value="1"/>
</dbReference>
<proteinExistence type="predicted"/>
<evidence type="ECO:0000256" key="1">
    <source>
        <dbReference type="SAM" id="Phobius"/>
    </source>
</evidence>
<comment type="caution">
    <text evidence="3">The sequence shown here is derived from an EMBL/GenBank/DDBJ whole genome shotgun (WGS) entry which is preliminary data.</text>
</comment>
<name>A0ABN9V2M8_9DINO</name>
<keyword evidence="1" id="KW-1133">Transmembrane helix</keyword>
<dbReference type="InterPro" id="IPR018713">
    <property type="entry name" value="MPAB/Lcp_cat_dom"/>
</dbReference>